<organism evidence="1 2">
    <name type="scientific">Streptomyces viridochromogenes</name>
    <dbReference type="NCBI Taxonomy" id="1938"/>
    <lineage>
        <taxon>Bacteria</taxon>
        <taxon>Bacillati</taxon>
        <taxon>Actinomycetota</taxon>
        <taxon>Actinomycetes</taxon>
        <taxon>Kitasatosporales</taxon>
        <taxon>Streptomycetaceae</taxon>
        <taxon>Streptomyces</taxon>
    </lineage>
</organism>
<name>A0A0J7Z622_STRVR</name>
<accession>A0A0J7Z622</accession>
<comment type="caution">
    <text evidence="1">The sequence shown here is derived from an EMBL/GenBank/DDBJ whole genome shotgun (WGS) entry which is preliminary data.</text>
</comment>
<evidence type="ECO:0008006" key="3">
    <source>
        <dbReference type="Google" id="ProtNLM"/>
    </source>
</evidence>
<dbReference type="PATRIC" id="fig|1938.3.peg.5158"/>
<dbReference type="InterPro" id="IPR019239">
    <property type="entry name" value="VapB_antitoxin"/>
</dbReference>
<evidence type="ECO:0000313" key="1">
    <source>
        <dbReference type="EMBL" id="KMS71239.1"/>
    </source>
</evidence>
<gene>
    <name evidence="1" type="ORF">ACM01_27910</name>
</gene>
<dbReference type="Proteomes" id="UP000037432">
    <property type="component" value="Unassembled WGS sequence"/>
</dbReference>
<sequence>MSVTQIDIDDDALERAMALARVRTKKEAVNLALHFYAEQQERAARISRHFERAREWGAVEDAERLHQAEKNSR</sequence>
<protein>
    <recommendedName>
        <fullName evidence="3">Type II toxin-antitoxin system VapB family antitoxin</fullName>
    </recommendedName>
</protein>
<evidence type="ECO:0000313" key="2">
    <source>
        <dbReference type="Proteomes" id="UP000037432"/>
    </source>
</evidence>
<dbReference type="Pfam" id="PF09957">
    <property type="entry name" value="VapB_antitoxin"/>
    <property type="match status" value="1"/>
</dbReference>
<dbReference type="EMBL" id="LFNT01000038">
    <property type="protein sequence ID" value="KMS71239.1"/>
    <property type="molecule type" value="Genomic_DNA"/>
</dbReference>
<dbReference type="RefSeq" id="WP_048584141.1">
    <property type="nucleotide sequence ID" value="NZ_LFNT01000038.1"/>
</dbReference>
<proteinExistence type="predicted"/>
<reference evidence="1 2" key="1">
    <citation type="submission" date="2015-06" db="EMBL/GenBank/DDBJ databases">
        <authorList>
            <person name="Ju K.-S."/>
            <person name="Doroghazi J.R."/>
            <person name="Metcalf W.W."/>
        </authorList>
    </citation>
    <scope>NUCLEOTIDE SEQUENCE [LARGE SCALE GENOMIC DNA]</scope>
    <source>
        <strain evidence="1 2">NRRL 3414</strain>
    </source>
</reference>
<dbReference type="AlphaFoldDB" id="A0A0J7Z622"/>